<dbReference type="InterPro" id="IPR051790">
    <property type="entry name" value="Cytochrome_c-biogenesis_DsbD"/>
</dbReference>
<evidence type="ECO:0000256" key="1">
    <source>
        <dbReference type="ARBA" id="ARBA00004141"/>
    </source>
</evidence>
<keyword evidence="4 7" id="KW-1133">Transmembrane helix</keyword>
<feature type="transmembrane region" description="Helical" evidence="7">
    <location>
        <begin position="46"/>
        <end position="69"/>
    </location>
</feature>
<dbReference type="PANTHER" id="PTHR31272">
    <property type="entry name" value="CYTOCHROME C-TYPE BIOGENESIS PROTEIN HI_1454-RELATED"/>
    <property type="match status" value="1"/>
</dbReference>
<dbReference type="RefSeq" id="WP_184962242.1">
    <property type="nucleotide sequence ID" value="NZ_JACHIN010000004.1"/>
</dbReference>
<evidence type="ECO:0000313" key="10">
    <source>
        <dbReference type="Proteomes" id="UP000568380"/>
    </source>
</evidence>
<proteinExistence type="inferred from homology"/>
<evidence type="ECO:0000256" key="4">
    <source>
        <dbReference type="ARBA" id="ARBA00022989"/>
    </source>
</evidence>
<feature type="domain" description="Cytochrome C biogenesis protein transmembrane" evidence="8">
    <location>
        <begin position="8"/>
        <end position="171"/>
    </location>
</feature>
<sequence length="300" mass="30996">MTQIGYAAAFLGGLFSLVSPCGAMLLPAFFCYAFPTGRALAGRTALFYAGLCAVLVPLGMGSALVSRIFYGHRELLITVAGWALIVFGVLQIAGQGWTLGPVERLRARLSGDSPWAVLGLGAVSGLAGFCAGPILGAVLTVAAASGDAVRGAVLLAVYAAGMAAPLLLLALLWERYDLGRRRWLRGRGVELGPVLIGRLRIGPWRLHTTSTLSGLVFVALGVVFLVTDGTAALAGPVPEGFEDRVGAWAAAVPDLALVGAGAVTLVAATIWGLTRTRRRPDGERLSQASADQDEDSSGLG</sequence>
<feature type="compositionally biased region" description="Acidic residues" evidence="6">
    <location>
        <begin position="291"/>
        <end position="300"/>
    </location>
</feature>
<evidence type="ECO:0000256" key="2">
    <source>
        <dbReference type="ARBA" id="ARBA00006143"/>
    </source>
</evidence>
<dbReference type="GO" id="GO:0016020">
    <property type="term" value="C:membrane"/>
    <property type="evidence" value="ECO:0007669"/>
    <property type="project" value="UniProtKB-SubCell"/>
</dbReference>
<dbReference type="GO" id="GO:0017004">
    <property type="term" value="P:cytochrome complex assembly"/>
    <property type="evidence" value="ECO:0007669"/>
    <property type="project" value="InterPro"/>
</dbReference>
<feature type="region of interest" description="Disordered" evidence="6">
    <location>
        <begin position="281"/>
        <end position="300"/>
    </location>
</feature>
<reference evidence="9 10" key="1">
    <citation type="submission" date="2020-08" db="EMBL/GenBank/DDBJ databases">
        <title>Genomic Encyclopedia of Type Strains, Phase IV (KMG-IV): sequencing the most valuable type-strain genomes for metagenomic binning, comparative biology and taxonomic classification.</title>
        <authorList>
            <person name="Goeker M."/>
        </authorList>
    </citation>
    <scope>NUCLEOTIDE SEQUENCE [LARGE SCALE GENOMIC DNA]</scope>
    <source>
        <strain evidence="9 10">DSM 45385</strain>
    </source>
</reference>
<keyword evidence="5 7" id="KW-0472">Membrane</keyword>
<dbReference type="AlphaFoldDB" id="A0A7W8A1S6"/>
<dbReference type="EMBL" id="JACHIN010000004">
    <property type="protein sequence ID" value="MBB5077938.1"/>
    <property type="molecule type" value="Genomic_DNA"/>
</dbReference>
<accession>A0A7W8A1S6</accession>
<name>A0A7W8A1S6_9ACTN</name>
<feature type="transmembrane region" description="Helical" evidence="7">
    <location>
        <begin position="215"/>
        <end position="235"/>
    </location>
</feature>
<feature type="transmembrane region" description="Helical" evidence="7">
    <location>
        <begin position="151"/>
        <end position="173"/>
    </location>
</feature>
<comment type="caution">
    <text evidence="9">The sequence shown here is derived from an EMBL/GenBank/DDBJ whole genome shotgun (WGS) entry which is preliminary data.</text>
</comment>
<evidence type="ECO:0000259" key="8">
    <source>
        <dbReference type="Pfam" id="PF02683"/>
    </source>
</evidence>
<dbReference type="PANTHER" id="PTHR31272:SF4">
    <property type="entry name" value="CYTOCHROME C-TYPE BIOGENESIS PROTEIN HI_1454-RELATED"/>
    <property type="match status" value="1"/>
</dbReference>
<keyword evidence="3 7" id="KW-0812">Transmembrane</keyword>
<dbReference type="Proteomes" id="UP000568380">
    <property type="component" value="Unassembled WGS sequence"/>
</dbReference>
<dbReference type="Pfam" id="PF02683">
    <property type="entry name" value="DsbD_TM"/>
    <property type="match status" value="1"/>
</dbReference>
<evidence type="ECO:0000313" key="9">
    <source>
        <dbReference type="EMBL" id="MBB5077938.1"/>
    </source>
</evidence>
<dbReference type="InterPro" id="IPR003834">
    <property type="entry name" value="Cyt_c_assmbl_TM_dom"/>
</dbReference>
<evidence type="ECO:0000256" key="3">
    <source>
        <dbReference type="ARBA" id="ARBA00022692"/>
    </source>
</evidence>
<evidence type="ECO:0000256" key="6">
    <source>
        <dbReference type="SAM" id="MobiDB-lite"/>
    </source>
</evidence>
<feature type="transmembrane region" description="Helical" evidence="7">
    <location>
        <begin position="115"/>
        <end position="139"/>
    </location>
</feature>
<feature type="transmembrane region" description="Helical" evidence="7">
    <location>
        <begin position="6"/>
        <end position="34"/>
    </location>
</feature>
<feature type="transmembrane region" description="Helical" evidence="7">
    <location>
        <begin position="255"/>
        <end position="274"/>
    </location>
</feature>
<organism evidence="9 10">
    <name type="scientific">Nonomuraea endophytica</name>
    <dbReference type="NCBI Taxonomy" id="714136"/>
    <lineage>
        <taxon>Bacteria</taxon>
        <taxon>Bacillati</taxon>
        <taxon>Actinomycetota</taxon>
        <taxon>Actinomycetes</taxon>
        <taxon>Streptosporangiales</taxon>
        <taxon>Streptosporangiaceae</taxon>
        <taxon>Nonomuraea</taxon>
    </lineage>
</organism>
<gene>
    <name evidence="9" type="ORF">HNR40_003413</name>
</gene>
<evidence type="ECO:0000256" key="5">
    <source>
        <dbReference type="ARBA" id="ARBA00023136"/>
    </source>
</evidence>
<feature type="transmembrane region" description="Helical" evidence="7">
    <location>
        <begin position="75"/>
        <end position="94"/>
    </location>
</feature>
<evidence type="ECO:0000256" key="7">
    <source>
        <dbReference type="SAM" id="Phobius"/>
    </source>
</evidence>
<comment type="similarity">
    <text evidence="2">Belongs to the DsbD family.</text>
</comment>
<comment type="subcellular location">
    <subcellularLocation>
        <location evidence="1">Membrane</location>
        <topology evidence="1">Multi-pass membrane protein</topology>
    </subcellularLocation>
</comment>
<keyword evidence="10" id="KW-1185">Reference proteome</keyword>
<protein>
    <submittedName>
        <fullName evidence="9">Cytochrome c biogenesis protein CcdA</fullName>
    </submittedName>
</protein>